<evidence type="ECO:0000313" key="4">
    <source>
        <dbReference type="Proteomes" id="UP001139344"/>
    </source>
</evidence>
<proteinExistence type="predicted"/>
<organism evidence="3 4">
    <name type="scientific">Christiangramia crocea</name>
    <dbReference type="NCBI Taxonomy" id="2904124"/>
    <lineage>
        <taxon>Bacteria</taxon>
        <taxon>Pseudomonadati</taxon>
        <taxon>Bacteroidota</taxon>
        <taxon>Flavobacteriia</taxon>
        <taxon>Flavobacteriales</taxon>
        <taxon>Flavobacteriaceae</taxon>
        <taxon>Christiangramia</taxon>
    </lineage>
</organism>
<comment type="caution">
    <text evidence="3">The sequence shown here is derived from an EMBL/GenBank/DDBJ whole genome shotgun (WGS) entry which is preliminary data.</text>
</comment>
<reference evidence="3" key="1">
    <citation type="submission" date="2021-12" db="EMBL/GenBank/DDBJ databases">
        <title>Description of Gramella crocea sp. nov., a new bacterium isolated from activated sludge.</title>
        <authorList>
            <person name="Zhang X."/>
        </authorList>
    </citation>
    <scope>NUCLEOTIDE SEQUENCE</scope>
    <source>
        <strain evidence="3">YB25</strain>
    </source>
</reference>
<dbReference type="InterPro" id="IPR027051">
    <property type="entry name" value="XdhC_Rossmann_dom"/>
</dbReference>
<feature type="domain" description="XdhC- CoxI" evidence="1">
    <location>
        <begin position="21"/>
        <end position="82"/>
    </location>
</feature>
<dbReference type="AlphaFoldDB" id="A0A9X1UYY2"/>
<name>A0A9X1UYY2_9FLAO</name>
<protein>
    <submittedName>
        <fullName evidence="3">XdhC family protein</fullName>
    </submittedName>
</protein>
<dbReference type="PANTHER" id="PTHR30388:SF6">
    <property type="entry name" value="XANTHINE DEHYDROGENASE SUBUNIT A-RELATED"/>
    <property type="match status" value="1"/>
</dbReference>
<dbReference type="InterPro" id="IPR052698">
    <property type="entry name" value="MoCofactor_Util/Proc"/>
</dbReference>
<evidence type="ECO:0000259" key="1">
    <source>
        <dbReference type="Pfam" id="PF02625"/>
    </source>
</evidence>
<keyword evidence="4" id="KW-1185">Reference proteome</keyword>
<dbReference type="Gene3D" id="3.40.50.720">
    <property type="entry name" value="NAD(P)-binding Rossmann-like Domain"/>
    <property type="match status" value="1"/>
</dbReference>
<evidence type="ECO:0000259" key="2">
    <source>
        <dbReference type="Pfam" id="PF13478"/>
    </source>
</evidence>
<sequence length="341" mass="38896">MTHEFRKLIEVAFLNGQKNIRNVLASVVALEGSSYRKPGVRMLISEEGKMTGAVSGGCVEKEVFHQAQEVFETGKPKMMTYDGRYRLGCEGILYILLEPFEIDRKTHNIFEEIFRTRQSFRLISEYDKNIETEAVLGTHAQIADSEKISFWKRLQKEAEVSLLFEQEMSPLFKLLIIGAEHDAVQLCSLASMMGWEVDVVDSPKDPKKPDNFPGINNLYHLFSEQLSELTFDKNMAVVLMNHSYVTDLKFLISLKDLELPYIGVLGSVKRREKLFNELLERAPELEENFFDSIYSPAGIKIGAETPQEIGVSIISEILSVMRNKDIGHLREEKGKIHSEIE</sequence>
<evidence type="ECO:0000313" key="3">
    <source>
        <dbReference type="EMBL" id="MCG9971878.1"/>
    </source>
</evidence>
<dbReference type="PANTHER" id="PTHR30388">
    <property type="entry name" value="ALDEHYDE OXIDOREDUCTASE MOLYBDENUM COFACTOR ASSEMBLY PROTEIN"/>
    <property type="match status" value="1"/>
</dbReference>
<dbReference type="InterPro" id="IPR003777">
    <property type="entry name" value="XdhC_CoxI"/>
</dbReference>
<feature type="domain" description="XdhC Rossmann" evidence="2">
    <location>
        <begin position="174"/>
        <end position="317"/>
    </location>
</feature>
<dbReference type="EMBL" id="JAJSON010000020">
    <property type="protein sequence ID" value="MCG9971878.1"/>
    <property type="molecule type" value="Genomic_DNA"/>
</dbReference>
<dbReference type="Pfam" id="PF02625">
    <property type="entry name" value="XdhC_CoxI"/>
    <property type="match status" value="1"/>
</dbReference>
<gene>
    <name evidence="3" type="ORF">LU635_09545</name>
</gene>
<dbReference type="Proteomes" id="UP001139344">
    <property type="component" value="Unassembled WGS sequence"/>
</dbReference>
<dbReference type="Pfam" id="PF13478">
    <property type="entry name" value="XdhC_C"/>
    <property type="match status" value="1"/>
</dbReference>
<accession>A0A9X1UYY2</accession>